<organism evidence="2 3">
    <name type="scientific">Gigaspora margarita</name>
    <dbReference type="NCBI Taxonomy" id="4874"/>
    <lineage>
        <taxon>Eukaryota</taxon>
        <taxon>Fungi</taxon>
        <taxon>Fungi incertae sedis</taxon>
        <taxon>Mucoromycota</taxon>
        <taxon>Glomeromycotina</taxon>
        <taxon>Glomeromycetes</taxon>
        <taxon>Diversisporales</taxon>
        <taxon>Gigasporaceae</taxon>
        <taxon>Gigaspora</taxon>
    </lineage>
</organism>
<feature type="compositionally biased region" description="Polar residues" evidence="1">
    <location>
        <begin position="1"/>
        <end position="24"/>
    </location>
</feature>
<protein>
    <submittedName>
        <fullName evidence="2">41824_t:CDS:1</fullName>
    </submittedName>
</protein>
<dbReference type="EMBL" id="CAJVQB010165431">
    <property type="protein sequence ID" value="CAG8856926.1"/>
    <property type="molecule type" value="Genomic_DNA"/>
</dbReference>
<name>A0ABN7XQ95_GIGMA</name>
<dbReference type="Proteomes" id="UP000789901">
    <property type="component" value="Unassembled WGS sequence"/>
</dbReference>
<gene>
    <name evidence="2" type="ORF">GMARGA_LOCUS45747</name>
</gene>
<keyword evidence="3" id="KW-1185">Reference proteome</keyword>
<reference evidence="2 3" key="1">
    <citation type="submission" date="2021-06" db="EMBL/GenBank/DDBJ databases">
        <authorList>
            <person name="Kallberg Y."/>
            <person name="Tangrot J."/>
            <person name="Rosling A."/>
        </authorList>
    </citation>
    <scope>NUCLEOTIDE SEQUENCE [LARGE SCALE GENOMIC DNA]</scope>
    <source>
        <strain evidence="2 3">120-4 pot B 10/14</strain>
    </source>
</reference>
<sequence>TTGQTKQSNQPNSEISQSLLVSTLQPLTSTETTNQTQQPNQP</sequence>
<evidence type="ECO:0000313" key="3">
    <source>
        <dbReference type="Proteomes" id="UP000789901"/>
    </source>
</evidence>
<evidence type="ECO:0000313" key="2">
    <source>
        <dbReference type="EMBL" id="CAG8856926.1"/>
    </source>
</evidence>
<feature type="compositionally biased region" description="Low complexity" evidence="1">
    <location>
        <begin position="25"/>
        <end position="42"/>
    </location>
</feature>
<comment type="caution">
    <text evidence="2">The sequence shown here is derived from an EMBL/GenBank/DDBJ whole genome shotgun (WGS) entry which is preliminary data.</text>
</comment>
<feature type="region of interest" description="Disordered" evidence="1">
    <location>
        <begin position="1"/>
        <end position="42"/>
    </location>
</feature>
<proteinExistence type="predicted"/>
<accession>A0ABN7XQ95</accession>
<feature type="non-terminal residue" evidence="2">
    <location>
        <position position="42"/>
    </location>
</feature>
<evidence type="ECO:0000256" key="1">
    <source>
        <dbReference type="SAM" id="MobiDB-lite"/>
    </source>
</evidence>
<feature type="non-terminal residue" evidence="2">
    <location>
        <position position="1"/>
    </location>
</feature>